<keyword evidence="4" id="KW-0233">DNA recombination</keyword>
<dbReference type="Gene3D" id="1.10.150.130">
    <property type="match status" value="1"/>
</dbReference>
<dbReference type="GO" id="GO:0006310">
    <property type="term" value="P:DNA recombination"/>
    <property type="evidence" value="ECO:0007669"/>
    <property type="project" value="UniProtKB-KW"/>
</dbReference>
<evidence type="ECO:0000256" key="2">
    <source>
        <dbReference type="ARBA" id="ARBA00022908"/>
    </source>
</evidence>
<accession>A0AAU1UN53</accession>
<dbReference type="InterPro" id="IPR011010">
    <property type="entry name" value="DNA_brk_join_enz"/>
</dbReference>
<dbReference type="InterPro" id="IPR002104">
    <property type="entry name" value="Integrase_catalytic"/>
</dbReference>
<dbReference type="InterPro" id="IPR013762">
    <property type="entry name" value="Integrase-like_cat_sf"/>
</dbReference>
<evidence type="ECO:0000256" key="3">
    <source>
        <dbReference type="ARBA" id="ARBA00023125"/>
    </source>
</evidence>
<evidence type="ECO:0000256" key="4">
    <source>
        <dbReference type="ARBA" id="ARBA00023172"/>
    </source>
</evidence>
<gene>
    <name evidence="6" type="ORF">OHU69_13910</name>
</gene>
<dbReference type="AlphaFoldDB" id="A0AAU1UN53"/>
<keyword evidence="3" id="KW-0238">DNA-binding</keyword>
<dbReference type="Gene3D" id="1.10.443.10">
    <property type="entry name" value="Intergrase catalytic core"/>
    <property type="match status" value="1"/>
</dbReference>
<feature type="domain" description="Tyr recombinase" evidence="5">
    <location>
        <begin position="181"/>
        <end position="371"/>
    </location>
</feature>
<sequence length="382" mass="43884">MPKQLARGMGTFAKPCSCSQPTRCPHPYFIRYRDAGGKQREETGFRTQDAAKERLVELYARKSSTPASKAELIRHYGQMRFEDFVGDYMGRQRRLSYGTAYEYEHLARNHLIPELGSRRVETFSPMVVENFLTTMDRLGIPDPTQFKVYVLLKTLLLDAHRKGAINEHPLQDVDAPQYEAERAIVPTKEQIVGIKTAADHDRFSMFVDMMAGCGLRNGEALALNVNNIVADDVYRVTEQVHYRTKKLEKLKHRKPGEFREVPLPRSIREAIERFVEKHGATEDGYVLQGTRAKHMNHSTINYIWYRKLPGKDVDMPEGMSIYGYRHFFAANCLAHNIPITDVAEWMGHKSIEVTFRIYRHLMPASIGRAARLLDKELPDLAV</sequence>
<dbReference type="InterPro" id="IPR050090">
    <property type="entry name" value="Tyrosine_recombinase_XerCD"/>
</dbReference>
<dbReference type="PANTHER" id="PTHR30349:SF64">
    <property type="entry name" value="PROPHAGE INTEGRASE INTD-RELATED"/>
    <property type="match status" value="1"/>
</dbReference>
<dbReference type="GO" id="GO:0003677">
    <property type="term" value="F:DNA binding"/>
    <property type="evidence" value="ECO:0007669"/>
    <property type="project" value="UniProtKB-KW"/>
</dbReference>
<proteinExistence type="inferred from homology"/>
<dbReference type="SUPFAM" id="SSF56349">
    <property type="entry name" value="DNA breaking-rejoining enzymes"/>
    <property type="match status" value="1"/>
</dbReference>
<dbReference type="PROSITE" id="PS51898">
    <property type="entry name" value="TYR_RECOMBINASE"/>
    <property type="match status" value="1"/>
</dbReference>
<comment type="similarity">
    <text evidence="1">Belongs to the 'phage' integrase family.</text>
</comment>
<dbReference type="InterPro" id="IPR004107">
    <property type="entry name" value="Integrase_SAM-like_N"/>
</dbReference>
<dbReference type="InterPro" id="IPR010998">
    <property type="entry name" value="Integrase_recombinase_N"/>
</dbReference>
<evidence type="ECO:0000313" key="6">
    <source>
        <dbReference type="EMBL" id="WTS18670.1"/>
    </source>
</evidence>
<dbReference type="GO" id="GO:0015074">
    <property type="term" value="P:DNA integration"/>
    <property type="evidence" value="ECO:0007669"/>
    <property type="project" value="UniProtKB-KW"/>
</dbReference>
<reference evidence="6" key="1">
    <citation type="submission" date="2022-10" db="EMBL/GenBank/DDBJ databases">
        <title>The complete genomes of actinobacterial strains from the NBC collection.</title>
        <authorList>
            <person name="Joergensen T.S."/>
            <person name="Alvarez Arevalo M."/>
            <person name="Sterndorff E.B."/>
            <person name="Faurdal D."/>
            <person name="Vuksanovic O."/>
            <person name="Mourched A.-S."/>
            <person name="Charusanti P."/>
            <person name="Shaw S."/>
            <person name="Blin K."/>
            <person name="Weber T."/>
        </authorList>
    </citation>
    <scope>NUCLEOTIDE SEQUENCE</scope>
    <source>
        <strain evidence="6">NBC_00119</strain>
    </source>
</reference>
<dbReference type="EMBL" id="CP108195">
    <property type="protein sequence ID" value="WTS18670.1"/>
    <property type="molecule type" value="Genomic_DNA"/>
</dbReference>
<organism evidence="6">
    <name type="scientific">Streptomyces sp. NBC_00119</name>
    <dbReference type="NCBI Taxonomy" id="2975659"/>
    <lineage>
        <taxon>Bacteria</taxon>
        <taxon>Bacillati</taxon>
        <taxon>Actinomycetota</taxon>
        <taxon>Actinomycetes</taxon>
        <taxon>Kitasatosporales</taxon>
        <taxon>Streptomycetaceae</taxon>
        <taxon>Streptomyces</taxon>
    </lineage>
</organism>
<protein>
    <submittedName>
        <fullName evidence="6">Site-specific integrase</fullName>
    </submittedName>
</protein>
<dbReference type="Pfam" id="PF00589">
    <property type="entry name" value="Phage_integrase"/>
    <property type="match status" value="1"/>
</dbReference>
<name>A0AAU1UN53_9ACTN</name>
<keyword evidence="2" id="KW-0229">DNA integration</keyword>
<dbReference type="Pfam" id="PF14659">
    <property type="entry name" value="Phage_int_SAM_3"/>
    <property type="match status" value="1"/>
</dbReference>
<evidence type="ECO:0000256" key="1">
    <source>
        <dbReference type="ARBA" id="ARBA00008857"/>
    </source>
</evidence>
<dbReference type="PANTHER" id="PTHR30349">
    <property type="entry name" value="PHAGE INTEGRASE-RELATED"/>
    <property type="match status" value="1"/>
</dbReference>
<evidence type="ECO:0000259" key="5">
    <source>
        <dbReference type="PROSITE" id="PS51898"/>
    </source>
</evidence>